<sequence>MEVEPSASDDSPPSRRRSQSGTGGVPVYVMLPLDTVSREGELRAVEQLAPRLEALRDAGVEGVMIDVWWGIVERDGPEQYDWTAYLELLDMVAGAGLKLNAVMSFHACGANVGDYFKVTLPKWVLDAAVSDPDLFFTDQYGYRNPECISLWADNAMTLHGRTPLECYRDFMASFRDAVESEGLGETLSEVSVGCGPCGELRYPAYPENKIVPNSSQWQFPGIGEFQCYDQRALGNLARAGSEAGHIEWGGAGPHDAGGYNNLPHETGFFRAHEGSWDSEYGQFFLSWYAGELVEHGDRMLRCARSVFEREDDNDVFSDADGGTSGRDARGESRASKKSSEKTSRQKRKRRVPALAIKCAGVHWWYNSRSHAAELTAGYFNTRSGDRCPERDGYEPIVAICGKHGARLNFTCAEMRDVEHPFFSRCGPEGLLRQIRAAAARYGVKVAGENALCRFDQDAYDKIITNCRGEGDDAELWSTGALLPPMASFTFLRLSKELFEDDNFRSFVRFVARMANETGTEVVEAGNVVQAEEVLSSLFSAEADLLPGGLRDIRDETSSGFVAAQFSDL</sequence>
<feature type="region of interest" description="Disordered" evidence="7">
    <location>
        <begin position="313"/>
        <end position="350"/>
    </location>
</feature>
<dbReference type="EC" id="3.2.1.2" evidence="6"/>
<evidence type="ECO:0000256" key="2">
    <source>
        <dbReference type="ARBA" id="ARBA00023277"/>
    </source>
</evidence>
<dbReference type="GO" id="GO:0016161">
    <property type="term" value="F:beta-amylase activity"/>
    <property type="evidence" value="ECO:0007669"/>
    <property type="project" value="UniProtKB-EC"/>
</dbReference>
<feature type="binding site" evidence="5">
    <location>
        <position position="362"/>
    </location>
    <ligand>
        <name>substrate</name>
    </ligand>
</feature>
<feature type="binding site" evidence="5">
    <location>
        <position position="106"/>
    </location>
    <ligand>
        <name>substrate</name>
    </ligand>
</feature>
<proteinExistence type="inferred from homology"/>
<feature type="binding site" evidence="5">
    <location>
        <position position="357"/>
    </location>
    <ligand>
        <name>substrate</name>
    </ligand>
</feature>
<keyword evidence="3 6" id="KW-0624">Polysaccharide degradation</keyword>
<feature type="binding site" evidence="5">
    <location>
        <position position="410"/>
    </location>
    <ligand>
        <name>substrate</name>
    </ligand>
</feature>
<feature type="binding site" evidence="5">
    <location>
        <position position="66"/>
    </location>
    <ligand>
        <name>substrate</name>
    </ligand>
</feature>
<organism evidence="8">
    <name type="scientific">Micromonas pusilla</name>
    <name type="common">Picoplanktonic green alga</name>
    <name type="synonym">Chromulina pusilla</name>
    <dbReference type="NCBI Taxonomy" id="38833"/>
    <lineage>
        <taxon>Eukaryota</taxon>
        <taxon>Viridiplantae</taxon>
        <taxon>Chlorophyta</taxon>
        <taxon>Mamiellophyceae</taxon>
        <taxon>Mamiellales</taxon>
        <taxon>Mamiellaceae</taxon>
        <taxon>Micromonas</taxon>
    </lineage>
</organism>
<gene>
    <name evidence="8" type="ORF">MSP1401_LOCUS4009</name>
</gene>
<evidence type="ECO:0000256" key="4">
    <source>
        <dbReference type="PIRSR" id="PIRSR601554-1"/>
    </source>
</evidence>
<dbReference type="InterPro" id="IPR001554">
    <property type="entry name" value="Glyco_hydro_14"/>
</dbReference>
<accession>A0A7S0GTP5</accession>
<feature type="compositionally biased region" description="Basic and acidic residues" evidence="7">
    <location>
        <begin position="326"/>
        <end position="343"/>
    </location>
</feature>
<dbReference type="PRINTS" id="PR00750">
    <property type="entry name" value="BETAAMYLASE"/>
</dbReference>
<comment type="catalytic activity">
    <reaction evidence="6">
        <text>Hydrolysis of (1-&gt;4)-alpha-D-glucosidic linkages in polysaccharides so as to remove successive maltose units from the non-reducing ends of the chains.</text>
        <dbReference type="EC" id="3.2.1.2"/>
    </reaction>
</comment>
<feature type="binding site" evidence="5">
    <location>
        <position position="114"/>
    </location>
    <ligand>
        <name>substrate</name>
    </ligand>
</feature>
<evidence type="ECO:0000256" key="6">
    <source>
        <dbReference type="RuleBase" id="RU000509"/>
    </source>
</evidence>
<feature type="region of interest" description="Disordered" evidence="7">
    <location>
        <begin position="1"/>
        <end position="25"/>
    </location>
</feature>
<dbReference type="InterPro" id="IPR017853">
    <property type="entry name" value="GH"/>
</dbReference>
<feature type="binding site" evidence="5">
    <location>
        <begin position="449"/>
        <end position="450"/>
    </location>
    <ligand>
        <name>substrate</name>
    </ligand>
</feature>
<keyword evidence="6" id="KW-0378">Hydrolase</keyword>
<dbReference type="PANTHER" id="PTHR31352:SF31">
    <property type="entry name" value="BETA-AMYLASE 1, CHLOROPLASTIC"/>
    <property type="match status" value="1"/>
</dbReference>
<evidence type="ECO:0000313" key="8">
    <source>
        <dbReference type="EMBL" id="CAD8436208.1"/>
    </source>
</evidence>
<keyword evidence="2 6" id="KW-0119">Carbohydrate metabolism</keyword>
<feature type="binding site" evidence="5">
    <location>
        <position position="492"/>
    </location>
    <ligand>
        <name>substrate</name>
    </ligand>
</feature>
<feature type="compositionally biased region" description="Low complexity" evidence="7">
    <location>
        <begin position="1"/>
        <end position="11"/>
    </location>
</feature>
<dbReference type="SUPFAM" id="SSF51445">
    <property type="entry name" value="(Trans)glycosidases"/>
    <property type="match status" value="2"/>
</dbReference>
<evidence type="ECO:0000256" key="5">
    <source>
        <dbReference type="PIRSR" id="PIRSR601554-2"/>
    </source>
</evidence>
<dbReference type="Pfam" id="PF01373">
    <property type="entry name" value="Glyco_hydro_14"/>
    <property type="match status" value="2"/>
</dbReference>
<comment type="similarity">
    <text evidence="1 6">Belongs to the glycosyl hydrolase 14 family.</text>
</comment>
<feature type="active site" description="Proton acceptor" evidence="4">
    <location>
        <position position="448"/>
    </location>
</feature>
<dbReference type="GO" id="GO:0000272">
    <property type="term" value="P:polysaccharide catabolic process"/>
    <property type="evidence" value="ECO:0007669"/>
    <property type="project" value="UniProtKB-KW"/>
</dbReference>
<reference evidence="8" key="1">
    <citation type="submission" date="2021-01" db="EMBL/GenBank/DDBJ databases">
        <authorList>
            <person name="Corre E."/>
            <person name="Pelletier E."/>
            <person name="Niang G."/>
            <person name="Scheremetjew M."/>
            <person name="Finn R."/>
            <person name="Kale V."/>
            <person name="Holt S."/>
            <person name="Cochrane G."/>
            <person name="Meng A."/>
            <person name="Brown T."/>
            <person name="Cohen L."/>
        </authorList>
    </citation>
    <scope>NUCLEOTIDE SEQUENCE</scope>
    <source>
        <strain evidence="8">CCAC1681</strain>
    </source>
</reference>
<name>A0A7S0GTP5_MICPS</name>
<evidence type="ECO:0000256" key="3">
    <source>
        <dbReference type="ARBA" id="ARBA00023326"/>
    </source>
</evidence>
<evidence type="ECO:0000256" key="7">
    <source>
        <dbReference type="SAM" id="MobiDB-lite"/>
    </source>
</evidence>
<feature type="active site" description="Proton donor" evidence="4">
    <location>
        <position position="199"/>
    </location>
</feature>
<dbReference type="PANTHER" id="PTHR31352">
    <property type="entry name" value="BETA-AMYLASE 1, CHLOROPLASTIC"/>
    <property type="match status" value="1"/>
</dbReference>
<protein>
    <recommendedName>
        <fullName evidence="6">Beta-amylase</fullName>
        <ecNumber evidence="6">3.2.1.2</ecNumber>
    </recommendedName>
</protein>
<keyword evidence="6" id="KW-0326">Glycosidase</keyword>
<evidence type="ECO:0000256" key="1">
    <source>
        <dbReference type="ARBA" id="ARBA00005652"/>
    </source>
</evidence>
<dbReference type="AlphaFoldDB" id="A0A7S0GTP5"/>
<dbReference type="Gene3D" id="3.20.20.80">
    <property type="entry name" value="Glycosidases"/>
    <property type="match status" value="1"/>
</dbReference>
<dbReference type="EMBL" id="HBEN01004918">
    <property type="protein sequence ID" value="CAD8436208.1"/>
    <property type="molecule type" value="Transcribed_RNA"/>
</dbReference>